<name>A0ABS2RDL5_9ACTN</name>
<gene>
    <name evidence="1" type="ORF">JOE57_000005</name>
</gene>
<keyword evidence="2" id="KW-1185">Reference proteome</keyword>
<organism evidence="1 2">
    <name type="scientific">Microlunatus panaciterrae</name>
    <dbReference type="NCBI Taxonomy" id="400768"/>
    <lineage>
        <taxon>Bacteria</taxon>
        <taxon>Bacillati</taxon>
        <taxon>Actinomycetota</taxon>
        <taxon>Actinomycetes</taxon>
        <taxon>Propionibacteriales</taxon>
        <taxon>Propionibacteriaceae</taxon>
        <taxon>Microlunatus</taxon>
    </lineage>
</organism>
<proteinExistence type="predicted"/>
<reference evidence="1 2" key="1">
    <citation type="submission" date="2021-01" db="EMBL/GenBank/DDBJ databases">
        <title>Sequencing the genomes of 1000 actinobacteria strains.</title>
        <authorList>
            <person name="Klenk H.-P."/>
        </authorList>
    </citation>
    <scope>NUCLEOTIDE SEQUENCE [LARGE SCALE GENOMIC DNA]</scope>
    <source>
        <strain evidence="1 2">DSM 18662</strain>
    </source>
</reference>
<evidence type="ECO:0000313" key="2">
    <source>
        <dbReference type="Proteomes" id="UP000704762"/>
    </source>
</evidence>
<protein>
    <submittedName>
        <fullName evidence="1">Uncharacterized protein</fullName>
    </submittedName>
</protein>
<dbReference type="Proteomes" id="UP000704762">
    <property type="component" value="Unassembled WGS sequence"/>
</dbReference>
<sequence>MVVLMFVLLPCLVRPLMLRSLRRLAERTEEWMAARAARIVPVDPEQEKLWLWSKRCRLSAALSRIERLLATDEHMSATRQLGNRLAHDQLVDELRRVPDVFPSGAYAPTIDVWQEPVFARRWQPSVRERRDPDDRFPAWSVTVPVGYASKPGEVEVLDIVWSRRR</sequence>
<evidence type="ECO:0000313" key="1">
    <source>
        <dbReference type="EMBL" id="MBM7797084.1"/>
    </source>
</evidence>
<comment type="caution">
    <text evidence="1">The sequence shown here is derived from an EMBL/GenBank/DDBJ whole genome shotgun (WGS) entry which is preliminary data.</text>
</comment>
<dbReference type="EMBL" id="JAFBCF010000001">
    <property type="protein sequence ID" value="MBM7797084.1"/>
    <property type="molecule type" value="Genomic_DNA"/>
</dbReference>
<accession>A0ABS2RDL5</accession>
<dbReference type="RefSeq" id="WP_204915810.1">
    <property type="nucleotide sequence ID" value="NZ_BAAAQP010000003.1"/>
</dbReference>